<dbReference type="PANTHER" id="PTHR32499">
    <property type="entry name" value="FASCICLIN-LIKE ARABINOGALACTAN PROTEIN 16"/>
    <property type="match status" value="1"/>
</dbReference>
<dbReference type="AlphaFoldDB" id="A0A8S0PAT2"/>
<name>A0A8S0PAT2_OLEEU</name>
<dbReference type="Proteomes" id="UP000594638">
    <property type="component" value="Unassembled WGS sequence"/>
</dbReference>
<dbReference type="Gramene" id="OE9A046696T1">
    <property type="protein sequence ID" value="OE9A046696C1"/>
    <property type="gene ID" value="OE9A046696"/>
</dbReference>
<evidence type="ECO:0000313" key="1">
    <source>
        <dbReference type="EMBL" id="CAA2934795.1"/>
    </source>
</evidence>
<dbReference type="InterPro" id="IPR044654">
    <property type="entry name" value="FLA15/16/17/18"/>
</dbReference>
<evidence type="ECO:0000313" key="2">
    <source>
        <dbReference type="Proteomes" id="UP000594638"/>
    </source>
</evidence>
<gene>
    <name evidence="1" type="ORF">OLEA9_A046696</name>
</gene>
<organism evidence="1 2">
    <name type="scientific">Olea europaea subsp. europaea</name>
    <dbReference type="NCBI Taxonomy" id="158383"/>
    <lineage>
        <taxon>Eukaryota</taxon>
        <taxon>Viridiplantae</taxon>
        <taxon>Streptophyta</taxon>
        <taxon>Embryophyta</taxon>
        <taxon>Tracheophyta</taxon>
        <taxon>Spermatophyta</taxon>
        <taxon>Magnoliopsida</taxon>
        <taxon>eudicotyledons</taxon>
        <taxon>Gunneridae</taxon>
        <taxon>Pentapetalae</taxon>
        <taxon>asterids</taxon>
        <taxon>lamiids</taxon>
        <taxon>Lamiales</taxon>
        <taxon>Oleaceae</taxon>
        <taxon>Oleeae</taxon>
        <taxon>Olea</taxon>
    </lineage>
</organism>
<reference evidence="1 2" key="1">
    <citation type="submission" date="2019-12" db="EMBL/GenBank/DDBJ databases">
        <authorList>
            <person name="Alioto T."/>
            <person name="Alioto T."/>
            <person name="Gomez Garrido J."/>
        </authorList>
    </citation>
    <scope>NUCLEOTIDE SEQUENCE [LARGE SCALE GENOMIC DNA]</scope>
</reference>
<dbReference type="EMBL" id="CACTIH010000019">
    <property type="protein sequence ID" value="CAA2934795.1"/>
    <property type="molecule type" value="Genomic_DNA"/>
</dbReference>
<keyword evidence="2" id="KW-1185">Reference proteome</keyword>
<dbReference type="PANTHER" id="PTHR32499:SF3">
    <property type="entry name" value="FASCICLIN-LIKE ARABINOGALACTAN PROTEIN 16"/>
    <property type="match status" value="1"/>
</dbReference>
<sequence>MKLVPLVLAGAPPVLPIFDAMAPSPSLGLAPALGLGGHHHHFNGESQSKMANGYPPKQKSHINELIKVASSADAPSFPPGKDLGKLAALQLVGGYDNELVVPEMANAVVAPSSTVS</sequence>
<protein>
    <submittedName>
        <fullName evidence="1">Uncharacterized protein</fullName>
    </submittedName>
</protein>
<accession>A0A8S0PAT2</accession>
<proteinExistence type="predicted"/>
<comment type="caution">
    <text evidence="1">The sequence shown here is derived from an EMBL/GenBank/DDBJ whole genome shotgun (WGS) entry which is preliminary data.</text>
</comment>